<feature type="transmembrane region" description="Helical" evidence="6">
    <location>
        <begin position="397"/>
        <end position="416"/>
    </location>
</feature>
<feature type="transmembrane region" description="Helical" evidence="6">
    <location>
        <begin position="167"/>
        <end position="186"/>
    </location>
</feature>
<organism evidence="7 8">
    <name type="scientific">Insulibacter thermoxylanivorax</name>
    <dbReference type="NCBI Taxonomy" id="2749268"/>
    <lineage>
        <taxon>Bacteria</taxon>
        <taxon>Bacillati</taxon>
        <taxon>Bacillota</taxon>
        <taxon>Bacilli</taxon>
        <taxon>Bacillales</taxon>
        <taxon>Paenibacillaceae</taxon>
        <taxon>Insulibacter</taxon>
    </lineage>
</organism>
<comment type="caution">
    <text evidence="7">The sequence shown here is derived from an EMBL/GenBank/DDBJ whole genome shotgun (WGS) entry which is preliminary data.</text>
</comment>
<name>A0A916VIH1_9BACL</name>
<dbReference type="AlphaFoldDB" id="A0A916VIH1"/>
<feature type="transmembrane region" description="Helical" evidence="6">
    <location>
        <begin position="51"/>
        <end position="72"/>
    </location>
</feature>
<keyword evidence="7" id="KW-0131">Cell cycle</keyword>
<dbReference type="PIRSF" id="PIRSF038958">
    <property type="entry name" value="PG_synth_SpoVB"/>
    <property type="match status" value="1"/>
</dbReference>
<feature type="transmembrane region" description="Helical" evidence="6">
    <location>
        <begin position="331"/>
        <end position="356"/>
    </location>
</feature>
<dbReference type="Pfam" id="PF01943">
    <property type="entry name" value="Polysacc_synt"/>
    <property type="match status" value="1"/>
</dbReference>
<feature type="transmembrane region" description="Helical" evidence="6">
    <location>
        <begin position="493"/>
        <end position="512"/>
    </location>
</feature>
<feature type="transmembrane region" description="Helical" evidence="6">
    <location>
        <begin position="295"/>
        <end position="319"/>
    </location>
</feature>
<comment type="subcellular location">
    <subcellularLocation>
        <location evidence="1">Cell membrane</location>
        <topology evidence="1">Multi-pass membrane protein</topology>
    </subcellularLocation>
</comment>
<dbReference type="RefSeq" id="WP_200967505.1">
    <property type="nucleotide sequence ID" value="NZ_BMAQ01000041.1"/>
</dbReference>
<evidence type="ECO:0000256" key="2">
    <source>
        <dbReference type="ARBA" id="ARBA00022475"/>
    </source>
</evidence>
<proteinExistence type="predicted"/>
<evidence type="ECO:0000313" key="8">
    <source>
        <dbReference type="Proteomes" id="UP000654993"/>
    </source>
</evidence>
<dbReference type="InterPro" id="IPR050833">
    <property type="entry name" value="Poly_Biosynth_Transport"/>
</dbReference>
<sequence>MDNEAASVRQSLLRGTMILALAAFVARFLGLIQRVPLQYLLGDAGMATYGIAYNIYSALLVIATAGIPSALSKLISDRTALGRHREALDIFRAAAKFAFTAGLVMTIFLFIIAPYYAEYITKDRDAALAIRTLAPAMLIFPLIAVMRGYYQGRQIMMAQGMSQIIEQILRVITAVSLAGILIWLGYDQATAAAGASFGGVAGAIGALCVMLWYWLRSRKQDKPLYEQEQFYYRQSTRAIYRRIFQLAIPICFVSLNVPMIYFIDSSITIGLLEGSIGYEAAKETLGILSGRAQSFAGIAPVLAIAVGQTILPVVSSAYAQRDMERVRTQSVLALKVTILTALPIVLMLCAAAPSFNGFLFGDTEGSDIIAMLVASTLFQVMMMTTGSILTGLGKTYLTMRIVILGIIVKLVTSILLAQLFGIYGIVGATMLTFAFIFTLYRYVLRKMVRFSIFTMKQWVLLFVSTAVLALLGYGLHELLSMLIATPLVRLNDMVIASIVSFVLGVGYILLILKFQLVNDEDLGYIPDRVQKVLVRLLAFVPKRFR</sequence>
<reference evidence="7" key="1">
    <citation type="submission" date="2020-08" db="EMBL/GenBank/DDBJ databases">
        <authorList>
            <person name="Uke A."/>
            <person name="Chhe C."/>
            <person name="Baramee S."/>
            <person name="Kosugi A."/>
        </authorList>
    </citation>
    <scope>NUCLEOTIDE SEQUENCE</scope>
    <source>
        <strain evidence="7">DA-C8</strain>
    </source>
</reference>
<evidence type="ECO:0000256" key="6">
    <source>
        <dbReference type="SAM" id="Phobius"/>
    </source>
</evidence>
<dbReference type="EMBL" id="BMAQ01000041">
    <property type="protein sequence ID" value="GFR39305.1"/>
    <property type="molecule type" value="Genomic_DNA"/>
</dbReference>
<reference evidence="7" key="2">
    <citation type="journal article" date="2021" name="Data Brief">
        <title>Draft genome sequence data of the facultative, thermophilic, xylanolytic bacterium Paenibacillus sp. strain DA-C8.</title>
        <authorList>
            <person name="Chhe C."/>
            <person name="Uke A."/>
            <person name="Baramee S."/>
            <person name="Ungkulpasvich U."/>
            <person name="Tachaapaikoon C."/>
            <person name="Pason P."/>
            <person name="Waeonukul R."/>
            <person name="Ratanakhanokchai K."/>
            <person name="Kosugi A."/>
        </authorList>
    </citation>
    <scope>NUCLEOTIDE SEQUENCE</scope>
    <source>
        <strain evidence="7">DA-C8</strain>
    </source>
</reference>
<dbReference type="GO" id="GO:0005886">
    <property type="term" value="C:plasma membrane"/>
    <property type="evidence" value="ECO:0007669"/>
    <property type="project" value="UniProtKB-SubCell"/>
</dbReference>
<dbReference type="CDD" id="cd13124">
    <property type="entry name" value="MATE_SpoVB_like"/>
    <property type="match status" value="1"/>
</dbReference>
<gene>
    <name evidence="7" type="ORF">PRECH8_26010</name>
</gene>
<feature type="transmembrane region" description="Helical" evidence="6">
    <location>
        <begin position="93"/>
        <end position="116"/>
    </location>
</feature>
<keyword evidence="7" id="KW-0132">Cell division</keyword>
<evidence type="ECO:0000256" key="5">
    <source>
        <dbReference type="ARBA" id="ARBA00023136"/>
    </source>
</evidence>
<accession>A0A916VIH1</accession>
<evidence type="ECO:0000256" key="1">
    <source>
        <dbReference type="ARBA" id="ARBA00004651"/>
    </source>
</evidence>
<dbReference type="GO" id="GO:0051301">
    <property type="term" value="P:cell division"/>
    <property type="evidence" value="ECO:0007669"/>
    <property type="project" value="UniProtKB-KW"/>
</dbReference>
<keyword evidence="5 6" id="KW-0472">Membrane</keyword>
<keyword evidence="3 6" id="KW-0812">Transmembrane</keyword>
<feature type="transmembrane region" description="Helical" evidence="6">
    <location>
        <begin position="243"/>
        <end position="263"/>
    </location>
</feature>
<feature type="transmembrane region" description="Helical" evidence="6">
    <location>
        <begin position="455"/>
        <end position="473"/>
    </location>
</feature>
<dbReference type="PANTHER" id="PTHR30250">
    <property type="entry name" value="PST FAMILY PREDICTED COLANIC ACID TRANSPORTER"/>
    <property type="match status" value="1"/>
</dbReference>
<dbReference type="Proteomes" id="UP000654993">
    <property type="component" value="Unassembled WGS sequence"/>
</dbReference>
<feature type="transmembrane region" description="Helical" evidence="6">
    <location>
        <begin position="368"/>
        <end position="390"/>
    </location>
</feature>
<dbReference type="InterPro" id="IPR002797">
    <property type="entry name" value="Polysacc_synth"/>
</dbReference>
<dbReference type="PANTHER" id="PTHR30250:SF21">
    <property type="entry name" value="LIPID II FLIPPASE MURJ"/>
    <property type="match status" value="1"/>
</dbReference>
<protein>
    <submittedName>
        <fullName evidence="7">Cell division protein</fullName>
    </submittedName>
</protein>
<feature type="transmembrane region" description="Helical" evidence="6">
    <location>
        <begin position="12"/>
        <end position="31"/>
    </location>
</feature>
<keyword evidence="4 6" id="KW-1133">Transmembrane helix</keyword>
<evidence type="ECO:0000256" key="4">
    <source>
        <dbReference type="ARBA" id="ARBA00022989"/>
    </source>
</evidence>
<evidence type="ECO:0000313" key="7">
    <source>
        <dbReference type="EMBL" id="GFR39305.1"/>
    </source>
</evidence>
<keyword evidence="2" id="KW-1003">Cell membrane</keyword>
<feature type="transmembrane region" description="Helical" evidence="6">
    <location>
        <begin position="128"/>
        <end position="146"/>
    </location>
</feature>
<evidence type="ECO:0000256" key="3">
    <source>
        <dbReference type="ARBA" id="ARBA00022692"/>
    </source>
</evidence>
<feature type="transmembrane region" description="Helical" evidence="6">
    <location>
        <begin position="422"/>
        <end position="443"/>
    </location>
</feature>
<feature type="transmembrane region" description="Helical" evidence="6">
    <location>
        <begin position="192"/>
        <end position="215"/>
    </location>
</feature>
<keyword evidence="8" id="KW-1185">Reference proteome</keyword>
<dbReference type="InterPro" id="IPR024923">
    <property type="entry name" value="PG_synth_SpoVB"/>
</dbReference>